<dbReference type="SUPFAM" id="SSF56672">
    <property type="entry name" value="DNA/RNA polymerases"/>
    <property type="match status" value="1"/>
</dbReference>
<reference evidence="3" key="1">
    <citation type="submission" date="2009-12" db="EMBL/GenBank/DDBJ databases">
        <title>The Genome Sequence of Anolis carolinensis (Green Anole Lizard).</title>
        <authorList>
            <consortium name="The Genome Sequencing Platform"/>
            <person name="Di Palma F."/>
            <person name="Alfoldi J."/>
            <person name="Heiman D."/>
            <person name="Young S."/>
            <person name="Grabherr M."/>
            <person name="Johnson J."/>
            <person name="Lander E.S."/>
            <person name="Lindblad-Toh K."/>
        </authorList>
    </citation>
    <scope>NUCLEOTIDE SEQUENCE [LARGE SCALE GENOMIC DNA]</scope>
    <source>
        <strain evidence="3">JBL SC #1</strain>
    </source>
</reference>
<organism evidence="3 4">
    <name type="scientific">Anolis carolinensis</name>
    <name type="common">Green anole</name>
    <name type="synonym">American chameleon</name>
    <dbReference type="NCBI Taxonomy" id="28377"/>
    <lineage>
        <taxon>Eukaryota</taxon>
        <taxon>Metazoa</taxon>
        <taxon>Chordata</taxon>
        <taxon>Craniata</taxon>
        <taxon>Vertebrata</taxon>
        <taxon>Euteleostomi</taxon>
        <taxon>Lepidosauria</taxon>
        <taxon>Squamata</taxon>
        <taxon>Bifurcata</taxon>
        <taxon>Unidentata</taxon>
        <taxon>Episquamata</taxon>
        <taxon>Toxicofera</taxon>
        <taxon>Iguania</taxon>
        <taxon>Dactyloidae</taxon>
        <taxon>Anolis</taxon>
    </lineage>
</organism>
<dbReference type="InterPro" id="IPR043502">
    <property type="entry name" value="DNA/RNA_pol_sf"/>
</dbReference>
<evidence type="ECO:0000313" key="3">
    <source>
        <dbReference type="Ensembl" id="ENSACAP00000036350.1"/>
    </source>
</evidence>
<dbReference type="PROSITE" id="PS50878">
    <property type="entry name" value="RT_POL"/>
    <property type="match status" value="1"/>
</dbReference>
<dbReference type="SUPFAM" id="SSF56219">
    <property type="entry name" value="DNase I-like"/>
    <property type="match status" value="1"/>
</dbReference>
<feature type="domain" description="Reverse transcriptase" evidence="2">
    <location>
        <begin position="554"/>
        <end position="828"/>
    </location>
</feature>
<dbReference type="PANTHER" id="PTHR31635:SF196">
    <property type="entry name" value="REVERSE TRANSCRIPTASE DOMAIN-CONTAINING PROTEIN-RELATED"/>
    <property type="match status" value="1"/>
</dbReference>
<name>A0A803TMB0_ANOCA</name>
<dbReference type="Pfam" id="PF03372">
    <property type="entry name" value="Exo_endo_phos"/>
    <property type="match status" value="1"/>
</dbReference>
<accession>A0A803TMB0</accession>
<reference evidence="3" key="2">
    <citation type="submission" date="2025-08" db="UniProtKB">
        <authorList>
            <consortium name="Ensembl"/>
        </authorList>
    </citation>
    <scope>IDENTIFICATION</scope>
</reference>
<keyword evidence="4" id="KW-1185">Reference proteome</keyword>
<dbReference type="Proteomes" id="UP000001646">
    <property type="component" value="Unplaced"/>
</dbReference>
<dbReference type="Pfam" id="PF00078">
    <property type="entry name" value="RVT_1"/>
    <property type="match status" value="1"/>
</dbReference>
<protein>
    <recommendedName>
        <fullName evidence="2">Reverse transcriptase domain-containing protein</fullName>
    </recommendedName>
</protein>
<dbReference type="GO" id="GO:0003824">
    <property type="term" value="F:catalytic activity"/>
    <property type="evidence" value="ECO:0007669"/>
    <property type="project" value="InterPro"/>
</dbReference>
<dbReference type="CDD" id="cd01650">
    <property type="entry name" value="RT_nLTR_like"/>
    <property type="match status" value="1"/>
</dbReference>
<evidence type="ECO:0000313" key="4">
    <source>
        <dbReference type="Proteomes" id="UP000001646"/>
    </source>
</evidence>
<dbReference type="InterPro" id="IPR036691">
    <property type="entry name" value="Endo/exonu/phosph_ase_sf"/>
</dbReference>
<reference evidence="3" key="3">
    <citation type="submission" date="2025-09" db="UniProtKB">
        <authorList>
            <consortium name="Ensembl"/>
        </authorList>
    </citation>
    <scope>IDENTIFICATION</scope>
</reference>
<dbReference type="GeneTree" id="ENSGT01150000286916"/>
<dbReference type="InParanoid" id="A0A803TMB0"/>
<dbReference type="InterPro" id="IPR000477">
    <property type="entry name" value="RT_dom"/>
</dbReference>
<evidence type="ECO:0000259" key="2">
    <source>
        <dbReference type="PROSITE" id="PS50878"/>
    </source>
</evidence>
<dbReference type="AlphaFoldDB" id="A0A803TMB0"/>
<evidence type="ECO:0000256" key="1">
    <source>
        <dbReference type="SAM" id="MobiDB-lite"/>
    </source>
</evidence>
<dbReference type="Ensembl" id="ENSACAT00000042478.1">
    <property type="protein sequence ID" value="ENSACAP00000036350.1"/>
    <property type="gene ID" value="ENSACAG00000037627.1"/>
</dbReference>
<feature type="compositionally biased region" description="Basic residues" evidence="1">
    <location>
        <begin position="9"/>
        <end position="26"/>
    </location>
</feature>
<dbReference type="InterPro" id="IPR005135">
    <property type="entry name" value="Endo/exonuclease/phosphatase"/>
</dbReference>
<sequence>MCRMWEKRRVLKKKKKERIRKRKKKKREWCWKKSRNWKKTKRRRHQTIPMKTTTSKNEIINNLRIYSNNINGLNSPFKRRNLMSQLGKKDYDITALQETHIAAKHSKHLVNEKLGREFTSCDSTKKRGVVLYIKEKVSPTLQFKDMEGRYIAATIVLNHQIILVCNIYAPNGPKTKFIGELRKHISEVKFDHLILLGDFNGIVDSNLDTSKKIKSRSYEKARLLPNNFIKLKEEFDLQDAWRYHNQNERDYTFYSDRHKTWARIDMIWLSNSLCTRIEEVKIQPRDKSDHCPIIISINKRRNRYKWRMDENLLKLEVDIDKNKKLAKEFFEFNNKPDIKEQIMWDAFKAVMRGHLIQQKVEKNRKKYKEIEDIMKVIGGLEDQLKKQPLDTDKIKELNFWKSKKTTLELENMANQLKYIKQHNFENANKPGIWLARKLRKKKQQQYITKITREGKTYVTDEEILEVSREFFEELYKKEEVNPDNISQYLGELQLPKITEQQRESLNREITIEEIRKTLKTMKPNKAPGPDGFPVCFYKTLQEESILHLQGIMNKVLTKGEIPKSWSQADIVAIPKENGILTDLRNYRPISLLNSDYKIFTSVLANRFKEFLQNWIGPEQKGFLPGRNASENLRCIVDIIEYYECHHEKEMALLAVDAEKAFDNLNWMFFKLLLKEVDIGYQFLNAIEAIYNKQEASLLINGQQTEPFKIEKGTRQGCPLSPLIFIFALNTLMIKIRKDHDLKGTKIRGQEYKIRAFADDIICIIEEPKYQINNWINKIEEFGKLAGLKINKLKSKILTKNITKQNQEKLQESTGIKVTSKLKYLGIILTAKNSQLLKNNYQVKWKEIQKDLEKWKFMNISLLGRIAAIKMNVLPKLLYLFQNLPIIRNIKIFTEWNRDISKFIWKNKRPRIRYTVLTDANKRGGFGMPNLKLYYEACALKWVKDWITRQMKIY</sequence>
<dbReference type="PANTHER" id="PTHR31635">
    <property type="entry name" value="REVERSE TRANSCRIPTASE DOMAIN-CONTAINING PROTEIN-RELATED"/>
    <property type="match status" value="1"/>
</dbReference>
<dbReference type="CDD" id="cd09076">
    <property type="entry name" value="L1-EN"/>
    <property type="match status" value="1"/>
</dbReference>
<proteinExistence type="predicted"/>
<dbReference type="Gene3D" id="3.60.10.10">
    <property type="entry name" value="Endonuclease/exonuclease/phosphatase"/>
    <property type="match status" value="1"/>
</dbReference>
<feature type="region of interest" description="Disordered" evidence="1">
    <location>
        <begin position="5"/>
        <end position="26"/>
    </location>
</feature>